<name>B9LMS6_HALLT</name>
<dbReference type="SUPFAM" id="SSF53649">
    <property type="entry name" value="Alkaline phosphatase-like"/>
    <property type="match status" value="1"/>
</dbReference>
<protein>
    <recommendedName>
        <fullName evidence="3">Sulfatase</fullName>
    </recommendedName>
</protein>
<dbReference type="Proteomes" id="UP000000740">
    <property type="component" value="Chromosome 1"/>
</dbReference>
<dbReference type="InterPro" id="IPR017850">
    <property type="entry name" value="Alkaline_phosphatase_core_sf"/>
</dbReference>
<dbReference type="EMBL" id="CP001365">
    <property type="protein sequence ID" value="ACM56664.1"/>
    <property type="molecule type" value="Genomic_DNA"/>
</dbReference>
<keyword evidence="2" id="KW-1185">Reference proteome</keyword>
<dbReference type="eggNOG" id="arCOG04525">
    <property type="taxonomic scope" value="Archaea"/>
</dbReference>
<evidence type="ECO:0000313" key="2">
    <source>
        <dbReference type="Proteomes" id="UP000000740"/>
    </source>
</evidence>
<dbReference type="KEGG" id="hla:Hlac_1068"/>
<proteinExistence type="predicted"/>
<evidence type="ECO:0000313" key="1">
    <source>
        <dbReference type="EMBL" id="ACM56664.1"/>
    </source>
</evidence>
<dbReference type="HOGENOM" id="CLU_069530_0_0_2"/>
<reference evidence="1 2" key="1">
    <citation type="journal article" date="2016" name="Stand. Genomic Sci.">
        <title>Complete genome sequence of the Antarctic Halorubrum lacusprofundi type strain ACAM 34.</title>
        <authorList>
            <person name="Anderson I.J."/>
            <person name="DasSarma P."/>
            <person name="Lucas S."/>
            <person name="Copeland A."/>
            <person name="Lapidus A."/>
            <person name="Del Rio T.G."/>
            <person name="Tice H."/>
            <person name="Dalin E."/>
            <person name="Bruce D.C."/>
            <person name="Goodwin L."/>
            <person name="Pitluck S."/>
            <person name="Sims D."/>
            <person name="Brettin T.S."/>
            <person name="Detter J.C."/>
            <person name="Han C.S."/>
            <person name="Larimer F."/>
            <person name="Hauser L."/>
            <person name="Land M."/>
            <person name="Ivanova N."/>
            <person name="Richardson P."/>
            <person name="Cavicchioli R."/>
            <person name="DasSarma S."/>
            <person name="Woese C.R."/>
            <person name="Kyrpides N.C."/>
        </authorList>
    </citation>
    <scope>NUCLEOTIDE SEQUENCE [LARGE SCALE GENOMIC DNA]</scope>
    <source>
        <strain evidence="2">ATCC 49239 / DSM 5036 / JCM 8891 / ACAM 34</strain>
    </source>
</reference>
<accession>B9LMS6</accession>
<dbReference type="Gene3D" id="3.40.720.10">
    <property type="entry name" value="Alkaline Phosphatase, subunit A"/>
    <property type="match status" value="1"/>
</dbReference>
<gene>
    <name evidence="1" type="ordered locus">Hlac_1068</name>
</gene>
<organism evidence="1 2">
    <name type="scientific">Halorubrum lacusprofundi (strain ATCC 49239 / DSM 5036 / JCM 8891 / ACAM 34)</name>
    <dbReference type="NCBI Taxonomy" id="416348"/>
    <lineage>
        <taxon>Archaea</taxon>
        <taxon>Methanobacteriati</taxon>
        <taxon>Methanobacteriota</taxon>
        <taxon>Stenosarchaea group</taxon>
        <taxon>Halobacteria</taxon>
        <taxon>Halobacteriales</taxon>
        <taxon>Haloferacaceae</taxon>
        <taxon>Halorubrum</taxon>
    </lineage>
</organism>
<sequence>MLGKLRYAIDEIAANYDRQTWWQNRAANRVVGPIQSRFHKNDGIRVLDREWDTLLVLDACRADLFEEIADTDTYDSYERVYSAGSATHEWTKANFRSPAKTDCVYVTGNPVVSRQVETAFHCFLEPWRESFDSEIGTVPPEGVTEAALEAREQFPEKRLIVHYLQPHYPFIGAPNLRYAAFNGTEEVTTEDVKQGATDIWEAVGLGYEDADEVWEAYGNNLQRVLDTIEPLLNHDGRTVVTSDHGNNLGERMPLLPMRLYGHPTGIHHPALREVPWAVIDGESVGDGDRQMTVDVEEQLRSLGYAD</sequence>
<dbReference type="AlphaFoldDB" id="B9LMS6"/>
<evidence type="ECO:0008006" key="3">
    <source>
        <dbReference type="Google" id="ProtNLM"/>
    </source>
</evidence>